<evidence type="ECO:0000256" key="1">
    <source>
        <dbReference type="ARBA" id="ARBA00001974"/>
    </source>
</evidence>
<feature type="domain" description="FAD-dependent oxidoreductase 2 FAD-binding" evidence="5">
    <location>
        <begin position="5"/>
        <end position="530"/>
    </location>
</feature>
<dbReference type="PANTHER" id="PTHR43400:SF10">
    <property type="entry name" value="3-OXOSTEROID 1-DEHYDROGENASE"/>
    <property type="match status" value="1"/>
</dbReference>
<dbReference type="InterPro" id="IPR050315">
    <property type="entry name" value="FAD-oxidoreductase_2"/>
</dbReference>
<evidence type="ECO:0000256" key="4">
    <source>
        <dbReference type="ARBA" id="ARBA00023002"/>
    </source>
</evidence>
<dbReference type="STRING" id="1797.RMCT_0866"/>
<organism evidence="6 7">
    <name type="scientific">Mycolicibacterium thermoresistibile</name>
    <name type="common">Mycobacterium thermoresistibile</name>
    <dbReference type="NCBI Taxonomy" id="1797"/>
    <lineage>
        <taxon>Bacteria</taxon>
        <taxon>Bacillati</taxon>
        <taxon>Actinomycetota</taxon>
        <taxon>Actinomycetes</taxon>
        <taxon>Mycobacteriales</taxon>
        <taxon>Mycobacteriaceae</taxon>
        <taxon>Mycolicibacterium</taxon>
    </lineage>
</organism>
<dbReference type="Gene3D" id="3.90.700.10">
    <property type="entry name" value="Succinate dehydrogenase/fumarate reductase flavoprotein, catalytic domain"/>
    <property type="match status" value="1"/>
</dbReference>
<evidence type="ECO:0000313" key="6">
    <source>
        <dbReference type="EMBL" id="GAT13895.1"/>
    </source>
</evidence>
<dbReference type="PANTHER" id="PTHR43400">
    <property type="entry name" value="FUMARATE REDUCTASE"/>
    <property type="match status" value="1"/>
</dbReference>
<dbReference type="InterPro" id="IPR027477">
    <property type="entry name" value="Succ_DH/fumarate_Rdtase_cat_sf"/>
</dbReference>
<dbReference type="EMBL" id="BCTB01000004">
    <property type="protein sequence ID" value="GAT13895.1"/>
    <property type="molecule type" value="Genomic_DNA"/>
</dbReference>
<accession>A0A100XC64</accession>
<keyword evidence="3" id="KW-0274">FAD</keyword>
<dbReference type="InterPro" id="IPR003953">
    <property type="entry name" value="FAD-dep_OxRdtase_2_FAD-bd"/>
</dbReference>
<dbReference type="SUPFAM" id="SSF56425">
    <property type="entry name" value="Succinate dehydrogenase/fumarate reductase flavoprotein, catalytic domain"/>
    <property type="match status" value="1"/>
</dbReference>
<dbReference type="Proteomes" id="UP000069654">
    <property type="component" value="Unassembled WGS sequence"/>
</dbReference>
<dbReference type="OMA" id="APDYQMD"/>
<dbReference type="Pfam" id="PF00890">
    <property type="entry name" value="FAD_binding_2"/>
    <property type="match status" value="1"/>
</dbReference>
<name>A0A100XC64_MYCTH</name>
<dbReference type="OrthoDB" id="9813348at2"/>
<dbReference type="RefSeq" id="WP_003926955.1">
    <property type="nucleotide sequence ID" value="NZ_BCTB01000004.1"/>
</dbReference>
<reference evidence="7" key="2">
    <citation type="submission" date="2016-02" db="EMBL/GenBank/DDBJ databases">
        <title>Draft genome sequence of five rapidly growing Mycobacterium species.</title>
        <authorList>
            <person name="Katahira K."/>
            <person name="Gotou Y."/>
            <person name="Iida K."/>
            <person name="Ogura Y."/>
            <person name="Hayashi T."/>
        </authorList>
    </citation>
    <scope>NUCLEOTIDE SEQUENCE [LARGE SCALE GENOMIC DNA]</scope>
    <source>
        <strain evidence="7">JCM6362</strain>
    </source>
</reference>
<comment type="caution">
    <text evidence="6">The sequence shown here is derived from an EMBL/GenBank/DDBJ whole genome shotgun (WGS) entry which is preliminary data.</text>
</comment>
<evidence type="ECO:0000256" key="3">
    <source>
        <dbReference type="ARBA" id="ARBA00022827"/>
    </source>
</evidence>
<proteinExistence type="predicted"/>
<evidence type="ECO:0000259" key="5">
    <source>
        <dbReference type="Pfam" id="PF00890"/>
    </source>
</evidence>
<reference evidence="6 7" key="1">
    <citation type="journal article" date="2016" name="Genome Announc.">
        <title>Draft Genome Sequences of Five Rapidly Growing Mycobacterium Species, M. thermoresistibile, M. fortuitum subsp. acetamidolyticum, M. canariasense, M. brisbanense, and M. novocastrense.</title>
        <authorList>
            <person name="Katahira K."/>
            <person name="Ogura Y."/>
            <person name="Gotoh Y."/>
            <person name="Hayashi T."/>
        </authorList>
    </citation>
    <scope>NUCLEOTIDE SEQUENCE [LARGE SCALE GENOMIC DNA]</scope>
    <source>
        <strain evidence="6 7">JCM6362</strain>
    </source>
</reference>
<gene>
    <name evidence="6" type="ORF">RMCT_0866</name>
</gene>
<evidence type="ECO:0000313" key="7">
    <source>
        <dbReference type="Proteomes" id="UP000069654"/>
    </source>
</evidence>
<dbReference type="Gene3D" id="3.50.50.60">
    <property type="entry name" value="FAD/NAD(P)-binding domain"/>
    <property type="match status" value="3"/>
</dbReference>
<evidence type="ECO:0000256" key="2">
    <source>
        <dbReference type="ARBA" id="ARBA00022630"/>
    </source>
</evidence>
<dbReference type="InterPro" id="IPR036188">
    <property type="entry name" value="FAD/NAD-bd_sf"/>
</dbReference>
<sequence length="554" mass="59369">MTDRLIVVGGGLSGIAVALGAALKGVPVTIFESDDKLGGAAAYSGGLVWIGANHAAIDSGIDDDLDRVRAYIRDIASRHPELLDEEAMERWITTAPVAARYWEDVGAITWTVIPGLADYHEQAKGALPEGRYITAAPVDRQRLGPWADKLRIGPYHPMGTTYAEALAKGRRNFDDPARDGSAGDRSENIIDDRAMVASRDEKEIFANDRSRHLTFGTGVVAAFLSRLLEVDGDVEILTGHRVTELLTRDGAVVGAVAQHAGQSVSRQGRVVLSTSGYDWNPELMREFIGVEEGDFGSVAPDSIRGDGLLLARSVGAATMTWPAGTVPMMPGWPSKVGTGFSHGPEACLPHSMIVDSSGRRFCDDSYWVDIMDKAFAENDRHWPMFLIWDDDHRQKYGLQETPPGGEYPEGLVTSAPTLKELGTALGIDGDALTETAAEFSRWAERGEDPHFGRGSVAYIARNLGDPNNDGNPLLGPIRKPPFHGLRLKVLGTGIGMSGIGVDAEARVLRPDGSVIEGLYAIGSCAAFTTSGTGYNSGFALSRGITHAYLIAESL</sequence>
<dbReference type="SUPFAM" id="SSF51905">
    <property type="entry name" value="FAD/NAD(P)-binding domain"/>
    <property type="match status" value="1"/>
</dbReference>
<dbReference type="AlphaFoldDB" id="A0A100XC64"/>
<dbReference type="GO" id="GO:0033765">
    <property type="term" value="F:steroid dehydrogenase activity, acting on the CH-CH group of donors"/>
    <property type="evidence" value="ECO:0007669"/>
    <property type="project" value="UniProtKB-ARBA"/>
</dbReference>
<comment type="cofactor">
    <cofactor evidence="1">
        <name>FAD</name>
        <dbReference type="ChEBI" id="CHEBI:57692"/>
    </cofactor>
</comment>
<keyword evidence="2" id="KW-0285">Flavoprotein</keyword>
<dbReference type="GO" id="GO:0008202">
    <property type="term" value="P:steroid metabolic process"/>
    <property type="evidence" value="ECO:0007669"/>
    <property type="project" value="UniProtKB-ARBA"/>
</dbReference>
<protein>
    <submittedName>
        <fullName evidence="6">Fumarate reductase/succinate dehydrogenase flavoprotein domain-containing protein</fullName>
    </submittedName>
</protein>
<keyword evidence="4" id="KW-0560">Oxidoreductase</keyword>